<evidence type="ECO:0000313" key="3">
    <source>
        <dbReference type="Proteomes" id="UP000034364"/>
    </source>
</evidence>
<dbReference type="Proteomes" id="UP000034364">
    <property type="component" value="Unassembled WGS sequence"/>
</dbReference>
<dbReference type="PANTHER" id="PTHR45947">
    <property type="entry name" value="SULFOQUINOVOSYL TRANSFERASE SQD2"/>
    <property type="match status" value="1"/>
</dbReference>
<dbReference type="SUPFAM" id="SSF53756">
    <property type="entry name" value="UDP-Glycosyltransferase/glycogen phosphorylase"/>
    <property type="match status" value="1"/>
</dbReference>
<dbReference type="EMBL" id="LCNV01000023">
    <property type="protein sequence ID" value="KKU63468.1"/>
    <property type="molecule type" value="Genomic_DNA"/>
</dbReference>
<keyword evidence="2" id="KW-0808">Transferase</keyword>
<proteinExistence type="predicted"/>
<dbReference type="CDD" id="cd03801">
    <property type="entry name" value="GT4_PimA-like"/>
    <property type="match status" value="1"/>
</dbReference>
<dbReference type="InterPro" id="IPR001296">
    <property type="entry name" value="Glyco_trans_1"/>
</dbReference>
<evidence type="ECO:0000259" key="1">
    <source>
        <dbReference type="Pfam" id="PF00534"/>
    </source>
</evidence>
<name>A0A0G1UBG4_9BACT</name>
<reference evidence="2 3" key="1">
    <citation type="journal article" date="2015" name="Nature">
        <title>rRNA introns, odd ribosomes, and small enigmatic genomes across a large radiation of phyla.</title>
        <authorList>
            <person name="Brown C.T."/>
            <person name="Hug L.A."/>
            <person name="Thomas B.C."/>
            <person name="Sharon I."/>
            <person name="Castelle C.J."/>
            <person name="Singh A."/>
            <person name="Wilkins M.J."/>
            <person name="Williams K.H."/>
            <person name="Banfield J.F."/>
        </authorList>
    </citation>
    <scope>NUCLEOTIDE SEQUENCE [LARGE SCALE GENOMIC DNA]</scope>
</reference>
<organism evidence="2 3">
    <name type="scientific">Candidatus Amesbacteria bacterium GW2011_GWA1_47_16</name>
    <dbReference type="NCBI Taxonomy" id="1618353"/>
    <lineage>
        <taxon>Bacteria</taxon>
        <taxon>Candidatus Amesiibacteriota</taxon>
    </lineage>
</organism>
<dbReference type="AlphaFoldDB" id="A0A0G1UBG4"/>
<gene>
    <name evidence="2" type="ORF">UX87_C0023G0002</name>
</gene>
<dbReference type="GO" id="GO:0016757">
    <property type="term" value="F:glycosyltransferase activity"/>
    <property type="evidence" value="ECO:0007669"/>
    <property type="project" value="InterPro"/>
</dbReference>
<sequence>MRILFSLTYYSPYISGLTNYLRNLAEELAARSHQCRVLCMKHDASLPVYETINGVGIIRAVPLFKVSKGFLSLDFAVKSVKSVRESERIVIGLPQAEGFLPAILGKVFRKKVTAIYLCDVVLPQGILNKIATVILDVCNLVTLSLADKVVTYGADYADSSRLLPHFRKKLVYIYPPVRKPQRSTGTAKYGRKGKLLIGMAGRMAEEKGVEYLLEALNAIDPRTEVLIAGPTEPAGEQAYKERVTKAVRRAGRRVKVAGVIPEGEMGDFYSCLKILALPSVNATEAFGMVQVEAMMCGVPVVASDLPGVRLPIRETGMGITVPPKNPAALAEAINEILNNYDSYRMGKVKAEEVFDLKKIIDRFEKIITG</sequence>
<protein>
    <submittedName>
        <fullName evidence="2">Glycosyl transferase group 1</fullName>
    </submittedName>
</protein>
<comment type="caution">
    <text evidence="2">The sequence shown here is derived from an EMBL/GenBank/DDBJ whole genome shotgun (WGS) entry which is preliminary data.</text>
</comment>
<dbReference type="InterPro" id="IPR050194">
    <property type="entry name" value="Glycosyltransferase_grp1"/>
</dbReference>
<dbReference type="PANTHER" id="PTHR45947:SF3">
    <property type="entry name" value="SULFOQUINOVOSYL TRANSFERASE SQD2"/>
    <property type="match status" value="1"/>
</dbReference>
<dbReference type="Pfam" id="PF00534">
    <property type="entry name" value="Glycos_transf_1"/>
    <property type="match status" value="1"/>
</dbReference>
<evidence type="ECO:0000313" key="2">
    <source>
        <dbReference type="EMBL" id="KKU63468.1"/>
    </source>
</evidence>
<dbReference type="Gene3D" id="3.40.50.2000">
    <property type="entry name" value="Glycogen Phosphorylase B"/>
    <property type="match status" value="2"/>
</dbReference>
<feature type="domain" description="Glycosyl transferase family 1" evidence="1">
    <location>
        <begin position="191"/>
        <end position="345"/>
    </location>
</feature>
<accession>A0A0G1UBG4</accession>